<accession>A0AA88RWB7</accession>
<keyword evidence="3" id="KW-1185">Reference proteome</keyword>
<feature type="compositionally biased region" description="Polar residues" evidence="1">
    <location>
        <begin position="9"/>
        <end position="22"/>
    </location>
</feature>
<proteinExistence type="predicted"/>
<dbReference type="AlphaFoldDB" id="A0AA88RWB7"/>
<reference evidence="2" key="1">
    <citation type="submission" date="2023-07" db="EMBL/GenBank/DDBJ databases">
        <title>Chromosome-level Genome Assembly of Striped Snakehead (Channa striata).</title>
        <authorList>
            <person name="Liu H."/>
        </authorList>
    </citation>
    <scope>NUCLEOTIDE SEQUENCE</scope>
    <source>
        <strain evidence="2">Gz</strain>
        <tissue evidence="2">Muscle</tissue>
    </source>
</reference>
<evidence type="ECO:0000256" key="1">
    <source>
        <dbReference type="SAM" id="MobiDB-lite"/>
    </source>
</evidence>
<gene>
    <name evidence="2" type="ORF">Q5P01_022792</name>
</gene>
<feature type="region of interest" description="Disordered" evidence="1">
    <location>
        <begin position="1"/>
        <end position="23"/>
    </location>
</feature>
<dbReference type="EMBL" id="JAUPFM010000018">
    <property type="protein sequence ID" value="KAK2822727.1"/>
    <property type="molecule type" value="Genomic_DNA"/>
</dbReference>
<evidence type="ECO:0000313" key="2">
    <source>
        <dbReference type="EMBL" id="KAK2822727.1"/>
    </source>
</evidence>
<sequence>MNEIDRGQQRQQTMDSTRTPPSCQRLEIGAASQGVCLNSSPMDSGVWCGGDHLSNNLSDITERKPFYSLRSCINREGRR</sequence>
<evidence type="ECO:0000313" key="3">
    <source>
        <dbReference type="Proteomes" id="UP001187415"/>
    </source>
</evidence>
<name>A0AA88RWB7_CHASR</name>
<dbReference type="Proteomes" id="UP001187415">
    <property type="component" value="Unassembled WGS sequence"/>
</dbReference>
<comment type="caution">
    <text evidence="2">The sequence shown here is derived from an EMBL/GenBank/DDBJ whole genome shotgun (WGS) entry which is preliminary data.</text>
</comment>
<organism evidence="2 3">
    <name type="scientific">Channa striata</name>
    <name type="common">Snakehead murrel</name>
    <name type="synonym">Ophicephalus striatus</name>
    <dbReference type="NCBI Taxonomy" id="64152"/>
    <lineage>
        <taxon>Eukaryota</taxon>
        <taxon>Metazoa</taxon>
        <taxon>Chordata</taxon>
        <taxon>Craniata</taxon>
        <taxon>Vertebrata</taxon>
        <taxon>Euteleostomi</taxon>
        <taxon>Actinopterygii</taxon>
        <taxon>Neopterygii</taxon>
        <taxon>Teleostei</taxon>
        <taxon>Neoteleostei</taxon>
        <taxon>Acanthomorphata</taxon>
        <taxon>Anabantaria</taxon>
        <taxon>Anabantiformes</taxon>
        <taxon>Channoidei</taxon>
        <taxon>Channidae</taxon>
        <taxon>Channa</taxon>
    </lineage>
</organism>
<protein>
    <submittedName>
        <fullName evidence="2">Uncharacterized protein</fullName>
    </submittedName>
</protein>